<organism evidence="1 2">
    <name type="scientific">Mycobacterium persicum</name>
    <dbReference type="NCBI Taxonomy" id="1487726"/>
    <lineage>
        <taxon>Bacteria</taxon>
        <taxon>Bacillati</taxon>
        <taxon>Actinomycetota</taxon>
        <taxon>Actinomycetes</taxon>
        <taxon>Mycobacteriales</taxon>
        <taxon>Mycobacteriaceae</taxon>
        <taxon>Mycobacterium</taxon>
    </lineage>
</organism>
<name>A0ABY6RNP2_9MYCO</name>
<protein>
    <submittedName>
        <fullName evidence="1">Uncharacterized protein</fullName>
    </submittedName>
</protein>
<evidence type="ECO:0000313" key="1">
    <source>
        <dbReference type="EMBL" id="VAZ98957.1"/>
    </source>
</evidence>
<proteinExistence type="predicted"/>
<gene>
    <name evidence="1" type="ORF">LAUMK4_04431</name>
</gene>
<comment type="caution">
    <text evidence="1">The sequence shown here is derived from an EMBL/GenBank/DDBJ whole genome shotgun (WGS) entry which is preliminary data.</text>
</comment>
<evidence type="ECO:0000313" key="2">
    <source>
        <dbReference type="Proteomes" id="UP000271464"/>
    </source>
</evidence>
<dbReference type="EMBL" id="UPHM01000118">
    <property type="protein sequence ID" value="VAZ98957.1"/>
    <property type="molecule type" value="Genomic_DNA"/>
</dbReference>
<dbReference type="Proteomes" id="UP000271464">
    <property type="component" value="Unassembled WGS sequence"/>
</dbReference>
<keyword evidence="2" id="KW-1185">Reference proteome</keyword>
<sequence length="57" mass="6059">MAGWLVAVSKPLAVPLTVNVLSAKLVWASPPSPSENLPVKPARSRMRTDLAAIGWAH</sequence>
<accession>A0ABY6RNP2</accession>
<reference evidence="1 2" key="1">
    <citation type="submission" date="2018-09" db="EMBL/GenBank/DDBJ databases">
        <authorList>
            <person name="Tagini F."/>
        </authorList>
    </citation>
    <scope>NUCLEOTIDE SEQUENCE [LARGE SCALE GENOMIC DNA]</scope>
    <source>
        <strain evidence="1 2">MK4</strain>
    </source>
</reference>